<dbReference type="AlphaFoldDB" id="A0A9W4SEH1"/>
<keyword evidence="2" id="KW-1185">Reference proteome</keyword>
<comment type="caution">
    <text evidence="1">The sequence shown here is derived from an EMBL/GenBank/DDBJ whole genome shotgun (WGS) entry which is preliminary data.</text>
</comment>
<organism evidence="1 2">
    <name type="scientific">Funneliformis geosporum</name>
    <dbReference type="NCBI Taxonomy" id="1117311"/>
    <lineage>
        <taxon>Eukaryota</taxon>
        <taxon>Fungi</taxon>
        <taxon>Fungi incertae sedis</taxon>
        <taxon>Mucoromycota</taxon>
        <taxon>Glomeromycotina</taxon>
        <taxon>Glomeromycetes</taxon>
        <taxon>Glomerales</taxon>
        <taxon>Glomeraceae</taxon>
        <taxon>Funneliformis</taxon>
    </lineage>
</organism>
<reference evidence="1" key="1">
    <citation type="submission" date="2022-08" db="EMBL/GenBank/DDBJ databases">
        <authorList>
            <person name="Kallberg Y."/>
            <person name="Tangrot J."/>
            <person name="Rosling A."/>
        </authorList>
    </citation>
    <scope>NUCLEOTIDE SEQUENCE</scope>
    <source>
        <strain evidence="1">Wild A</strain>
    </source>
</reference>
<dbReference type="OrthoDB" id="10400020at2759"/>
<dbReference type="EMBL" id="CAMKVN010000309">
    <property type="protein sequence ID" value="CAI2166480.1"/>
    <property type="molecule type" value="Genomic_DNA"/>
</dbReference>
<sequence length="236" mass="27628">MNSILKKRSEVRFYPYSCFSNGPVIKKKENPFLLFRKSLGKHAEEKIQMRKLSGTASKIWKKLPEKIHDYYRKQYEINRDFQSNVSSGLITDYPTSDDITAIVSNENDVSNDLDFTIFPCENRKNCPICLKYFPAEQMIYQQFAIPENLSEINPVPSYTTDNNYYMSFSEDNVINQQQFLHYFDCSGENCINCLARNLYQQQFPSPNYEIIPLENTENLDSDLSNYIDFSFCDTSN</sequence>
<name>A0A9W4SEH1_9GLOM</name>
<accession>A0A9W4SEH1</accession>
<dbReference type="Proteomes" id="UP001153678">
    <property type="component" value="Unassembled WGS sequence"/>
</dbReference>
<evidence type="ECO:0000313" key="1">
    <source>
        <dbReference type="EMBL" id="CAI2166480.1"/>
    </source>
</evidence>
<proteinExistence type="predicted"/>
<dbReference type="InterPro" id="IPR036910">
    <property type="entry name" value="HMG_box_dom_sf"/>
</dbReference>
<dbReference type="Gene3D" id="1.10.30.10">
    <property type="entry name" value="High mobility group box domain"/>
    <property type="match status" value="1"/>
</dbReference>
<evidence type="ECO:0000313" key="2">
    <source>
        <dbReference type="Proteomes" id="UP001153678"/>
    </source>
</evidence>
<dbReference type="SUPFAM" id="SSF47095">
    <property type="entry name" value="HMG-box"/>
    <property type="match status" value="1"/>
</dbReference>
<protein>
    <submittedName>
        <fullName evidence="1">6272_t:CDS:1</fullName>
    </submittedName>
</protein>
<gene>
    <name evidence="1" type="ORF">FWILDA_LOCUS2595</name>
</gene>